<dbReference type="PANTHER" id="PTHR42648">
    <property type="entry name" value="TRANSPOSASE, PUTATIVE-RELATED"/>
    <property type="match status" value="1"/>
</dbReference>
<evidence type="ECO:0000313" key="3">
    <source>
        <dbReference type="Proteomes" id="UP001151760"/>
    </source>
</evidence>
<feature type="domain" description="GAG-pre-integrase" evidence="1">
    <location>
        <begin position="92"/>
        <end position="160"/>
    </location>
</feature>
<organism evidence="2 3">
    <name type="scientific">Tanacetum coccineum</name>
    <dbReference type="NCBI Taxonomy" id="301880"/>
    <lineage>
        <taxon>Eukaryota</taxon>
        <taxon>Viridiplantae</taxon>
        <taxon>Streptophyta</taxon>
        <taxon>Embryophyta</taxon>
        <taxon>Tracheophyta</taxon>
        <taxon>Spermatophyta</taxon>
        <taxon>Magnoliopsida</taxon>
        <taxon>eudicotyledons</taxon>
        <taxon>Gunneridae</taxon>
        <taxon>Pentapetalae</taxon>
        <taxon>asterids</taxon>
        <taxon>campanulids</taxon>
        <taxon>Asterales</taxon>
        <taxon>Asteraceae</taxon>
        <taxon>Asteroideae</taxon>
        <taxon>Anthemideae</taxon>
        <taxon>Anthemidinae</taxon>
        <taxon>Tanacetum</taxon>
    </lineage>
</organism>
<gene>
    <name evidence="2" type="ORF">Tco_1066650</name>
</gene>
<sequence length="210" mass="24493">MTKRHSKEAETTRTEKVIGNVLDEETRIILSKNVQNQQEKRTKRLLSEVLRAIAVRKMMKRLKTKLISWFMYLVSEFTKDGKVIGRGIRKSRLYVMKLGKKPKDKICLTTIVENFTLWHRRLGHANMRLIQSLSSKELVRNLPKLKFDQHFHDACKMGKQAHASHKSKNIVSTTRFLELLHMDLFGPSVIRSYGGNLYTLVILDDYSSYT</sequence>
<dbReference type="Proteomes" id="UP001151760">
    <property type="component" value="Unassembled WGS sequence"/>
</dbReference>
<dbReference type="PANTHER" id="PTHR42648:SF32">
    <property type="entry name" value="RIBONUCLEASE H-LIKE DOMAIN, GAG-PRE-INTEGRASE DOMAIN PROTEIN-RELATED"/>
    <property type="match status" value="1"/>
</dbReference>
<evidence type="ECO:0000259" key="1">
    <source>
        <dbReference type="Pfam" id="PF13976"/>
    </source>
</evidence>
<keyword evidence="3" id="KW-1185">Reference proteome</keyword>
<reference evidence="2" key="2">
    <citation type="submission" date="2022-01" db="EMBL/GenBank/DDBJ databases">
        <authorList>
            <person name="Yamashiro T."/>
            <person name="Shiraishi A."/>
            <person name="Satake H."/>
            <person name="Nakayama K."/>
        </authorList>
    </citation>
    <scope>NUCLEOTIDE SEQUENCE</scope>
</reference>
<protein>
    <submittedName>
        <fullName evidence="2">Retrovirus-related pol polyprotein from transposon TNT 1-94</fullName>
    </submittedName>
</protein>
<name>A0ABQ5HAK8_9ASTR</name>
<dbReference type="Pfam" id="PF13976">
    <property type="entry name" value="gag_pre-integrs"/>
    <property type="match status" value="1"/>
</dbReference>
<dbReference type="InterPro" id="IPR025724">
    <property type="entry name" value="GAG-pre-integrase_dom"/>
</dbReference>
<dbReference type="InterPro" id="IPR039537">
    <property type="entry name" value="Retrotran_Ty1/copia-like"/>
</dbReference>
<dbReference type="EMBL" id="BQNB010019403">
    <property type="protein sequence ID" value="GJT84933.1"/>
    <property type="molecule type" value="Genomic_DNA"/>
</dbReference>
<reference evidence="2" key="1">
    <citation type="journal article" date="2022" name="Int. J. Mol. Sci.">
        <title>Draft Genome of Tanacetum Coccineum: Genomic Comparison of Closely Related Tanacetum-Family Plants.</title>
        <authorList>
            <person name="Yamashiro T."/>
            <person name="Shiraishi A."/>
            <person name="Nakayama K."/>
            <person name="Satake H."/>
        </authorList>
    </citation>
    <scope>NUCLEOTIDE SEQUENCE</scope>
</reference>
<accession>A0ABQ5HAK8</accession>
<evidence type="ECO:0000313" key="2">
    <source>
        <dbReference type="EMBL" id="GJT84933.1"/>
    </source>
</evidence>
<comment type="caution">
    <text evidence="2">The sequence shown here is derived from an EMBL/GenBank/DDBJ whole genome shotgun (WGS) entry which is preliminary data.</text>
</comment>
<proteinExistence type="predicted"/>